<reference evidence="9" key="1">
    <citation type="submission" date="2017-07" db="EMBL/GenBank/DDBJ databases">
        <title>Taro Niue Genome Assembly and Annotation.</title>
        <authorList>
            <person name="Atibalentja N."/>
            <person name="Keating K."/>
            <person name="Fields C.J."/>
        </authorList>
    </citation>
    <scope>NUCLEOTIDE SEQUENCE</scope>
    <source>
        <strain evidence="9">Niue_2</strain>
        <tissue evidence="9">Leaf</tissue>
    </source>
</reference>
<dbReference type="PANTHER" id="PTHR31221:SF90">
    <property type="entry name" value="WRKY TRANSCRIPTION FACTOR 44"/>
    <property type="match status" value="1"/>
</dbReference>
<dbReference type="FunFam" id="2.20.25.80:FF:000006">
    <property type="entry name" value="WRKY transcription factor"/>
    <property type="match status" value="2"/>
</dbReference>
<dbReference type="PROSITE" id="PS50811">
    <property type="entry name" value="WRKY"/>
    <property type="match status" value="2"/>
</dbReference>
<evidence type="ECO:0000256" key="6">
    <source>
        <dbReference type="ARBA" id="ARBA00023242"/>
    </source>
</evidence>
<dbReference type="GO" id="GO:0003700">
    <property type="term" value="F:DNA-binding transcription factor activity"/>
    <property type="evidence" value="ECO:0007669"/>
    <property type="project" value="InterPro"/>
</dbReference>
<gene>
    <name evidence="9" type="ORF">Taro_030077</name>
</gene>
<dbReference type="OrthoDB" id="783645at2759"/>
<evidence type="ECO:0000256" key="7">
    <source>
        <dbReference type="SAM" id="MobiDB-lite"/>
    </source>
</evidence>
<dbReference type="Pfam" id="PF03106">
    <property type="entry name" value="WRKY"/>
    <property type="match status" value="2"/>
</dbReference>
<feature type="region of interest" description="Disordered" evidence="7">
    <location>
        <begin position="35"/>
        <end position="95"/>
    </location>
</feature>
<dbReference type="SUPFAM" id="SSF118290">
    <property type="entry name" value="WRKY DNA-binding domain"/>
    <property type="match status" value="2"/>
</dbReference>
<keyword evidence="4" id="KW-0238">DNA-binding</keyword>
<name>A0A843VLJ9_COLES</name>
<dbReference type="EMBL" id="NMUH01002042">
    <property type="protein sequence ID" value="MQL97398.1"/>
    <property type="molecule type" value="Genomic_DNA"/>
</dbReference>
<feature type="compositionally biased region" description="Polar residues" evidence="7">
    <location>
        <begin position="153"/>
        <end position="165"/>
    </location>
</feature>
<keyword evidence="3" id="KW-0805">Transcription regulation</keyword>
<keyword evidence="2" id="KW-0677">Repeat</keyword>
<dbReference type="SMART" id="SM00774">
    <property type="entry name" value="WRKY"/>
    <property type="match status" value="2"/>
</dbReference>
<evidence type="ECO:0000256" key="2">
    <source>
        <dbReference type="ARBA" id="ARBA00022737"/>
    </source>
</evidence>
<feature type="region of interest" description="Disordered" evidence="7">
    <location>
        <begin position="450"/>
        <end position="480"/>
    </location>
</feature>
<dbReference type="InterPro" id="IPR003657">
    <property type="entry name" value="WRKY_dom"/>
</dbReference>
<feature type="domain" description="WRKY" evidence="8">
    <location>
        <begin position="392"/>
        <end position="457"/>
    </location>
</feature>
<dbReference type="GO" id="GO:0043565">
    <property type="term" value="F:sequence-specific DNA binding"/>
    <property type="evidence" value="ECO:0007669"/>
    <property type="project" value="InterPro"/>
</dbReference>
<dbReference type="GO" id="GO:0005634">
    <property type="term" value="C:nucleus"/>
    <property type="evidence" value="ECO:0007669"/>
    <property type="project" value="UniProtKB-SubCell"/>
</dbReference>
<organism evidence="9 10">
    <name type="scientific">Colocasia esculenta</name>
    <name type="common">Wild taro</name>
    <name type="synonym">Arum esculentum</name>
    <dbReference type="NCBI Taxonomy" id="4460"/>
    <lineage>
        <taxon>Eukaryota</taxon>
        <taxon>Viridiplantae</taxon>
        <taxon>Streptophyta</taxon>
        <taxon>Embryophyta</taxon>
        <taxon>Tracheophyta</taxon>
        <taxon>Spermatophyta</taxon>
        <taxon>Magnoliopsida</taxon>
        <taxon>Liliopsida</taxon>
        <taxon>Araceae</taxon>
        <taxon>Aroideae</taxon>
        <taxon>Colocasieae</taxon>
        <taxon>Colocasia</taxon>
    </lineage>
</organism>
<accession>A0A843VLJ9</accession>
<feature type="region of interest" description="Disordered" evidence="7">
    <location>
        <begin position="244"/>
        <end position="281"/>
    </location>
</feature>
<dbReference type="InterPro" id="IPR036576">
    <property type="entry name" value="WRKY_dom_sf"/>
</dbReference>
<keyword evidence="10" id="KW-1185">Reference proteome</keyword>
<evidence type="ECO:0000256" key="4">
    <source>
        <dbReference type="ARBA" id="ARBA00023125"/>
    </source>
</evidence>
<evidence type="ECO:0000313" key="10">
    <source>
        <dbReference type="Proteomes" id="UP000652761"/>
    </source>
</evidence>
<dbReference type="AlphaFoldDB" id="A0A843VLJ9"/>
<evidence type="ECO:0000256" key="5">
    <source>
        <dbReference type="ARBA" id="ARBA00023163"/>
    </source>
</evidence>
<protein>
    <recommendedName>
        <fullName evidence="8">WRKY domain-containing protein</fullName>
    </recommendedName>
</protein>
<evidence type="ECO:0000256" key="1">
    <source>
        <dbReference type="ARBA" id="ARBA00004123"/>
    </source>
</evidence>
<feature type="region of interest" description="Disordered" evidence="7">
    <location>
        <begin position="153"/>
        <end position="173"/>
    </location>
</feature>
<feature type="domain" description="WRKY" evidence="8">
    <location>
        <begin position="189"/>
        <end position="253"/>
    </location>
</feature>
<evidence type="ECO:0000313" key="9">
    <source>
        <dbReference type="EMBL" id="MQL97398.1"/>
    </source>
</evidence>
<dbReference type="Proteomes" id="UP000652761">
    <property type="component" value="Unassembled WGS sequence"/>
</dbReference>
<proteinExistence type="predicted"/>
<comment type="caution">
    <text evidence="9">The sequence shown here is derived from an EMBL/GenBank/DDBJ whole genome shotgun (WGS) entry which is preliminary data.</text>
</comment>
<evidence type="ECO:0000256" key="3">
    <source>
        <dbReference type="ARBA" id="ARBA00023015"/>
    </source>
</evidence>
<keyword evidence="5" id="KW-0804">Transcription</keyword>
<dbReference type="Gene3D" id="2.20.25.80">
    <property type="entry name" value="WRKY domain"/>
    <property type="match status" value="2"/>
</dbReference>
<comment type="subcellular location">
    <subcellularLocation>
        <location evidence="1">Nucleus</location>
    </subcellularLocation>
</comment>
<evidence type="ECO:0000259" key="8">
    <source>
        <dbReference type="PROSITE" id="PS50811"/>
    </source>
</evidence>
<sequence length="480" mass="53014">MENKDAERLVVARPVPSRPSFSNFSSFSGLLAGAIDASPPSSTTEAAGPIRPKTMRFTSPVNQFPVEKSPSIDGDSASALDGSCDKSSLRPQRSNSNSAVIYKPVAKLVSRSTFLVNLGNINISQQIPNEQQTQVQHLEKEAQQFQSPLTSIVNQGKQPQLSTYQPVEPSRSLPLSLEQDLKAQQSMNSGDQMSHDGYNWRKYGQKQVKGSECPRSYYKCTHPNCPVKKKIERSLDGRIEGIIYRGEHNHPKPQPSKRFPSSLQGKSASDLYGSDDGEQMTGSLMEKNELSENTSEIVTDTYTGKTLLYDDPIYATTYSSHIATSDSCRFSGDCEEVSRATDGALEPNCKRSTVKPLLHDKLPCHRRHEDRARGIGAATGPQDSHVVLQTDAECSISGDGYQWRKYGQKVVKGNPYPRSYYKCTSPKCNVRKHVERALDDPRSVITTYEGKHNHGMTSRNLDPEGSDVPDLAAPTKRAKT</sequence>
<keyword evidence="6" id="KW-0539">Nucleus</keyword>
<dbReference type="PANTHER" id="PTHR31221">
    <property type="entry name" value="WRKY TRANSCRIPTION FACTOR PROTEIN 1-RELATED"/>
    <property type="match status" value="1"/>
</dbReference>
<dbReference type="InterPro" id="IPR044810">
    <property type="entry name" value="WRKY_plant"/>
</dbReference>